<name>A0A0G1TUD4_9BACT</name>
<protein>
    <recommendedName>
        <fullName evidence="1">Guanylate kinase-like domain-containing protein</fullName>
    </recommendedName>
</protein>
<feature type="domain" description="Guanylate kinase-like" evidence="1">
    <location>
        <begin position="123"/>
        <end position="218"/>
    </location>
</feature>
<dbReference type="PANTHER" id="PTHR30121:SF6">
    <property type="entry name" value="SLR6007 PROTEIN"/>
    <property type="match status" value="1"/>
</dbReference>
<reference evidence="2 3" key="1">
    <citation type="journal article" date="2015" name="Nature">
        <title>rRNA introns, odd ribosomes, and small enigmatic genomes across a large radiation of phyla.</title>
        <authorList>
            <person name="Brown C.T."/>
            <person name="Hug L.A."/>
            <person name="Thomas B.C."/>
            <person name="Sharon I."/>
            <person name="Castelle C.J."/>
            <person name="Singh A."/>
            <person name="Wilkins M.J."/>
            <person name="Williams K.H."/>
            <person name="Banfield J.F."/>
        </authorList>
    </citation>
    <scope>NUCLEOTIDE SEQUENCE [LARGE SCALE GENOMIC DNA]</scope>
</reference>
<dbReference type="SUPFAM" id="SSF52540">
    <property type="entry name" value="P-loop containing nucleoside triphosphate hydrolases"/>
    <property type="match status" value="1"/>
</dbReference>
<dbReference type="PANTHER" id="PTHR30121">
    <property type="entry name" value="UNCHARACTERIZED PROTEIN YJGR-RELATED"/>
    <property type="match status" value="1"/>
</dbReference>
<dbReference type="Pfam" id="PF01935">
    <property type="entry name" value="DUF87"/>
    <property type="match status" value="1"/>
</dbReference>
<comment type="caution">
    <text evidence="2">The sequence shown here is derived from an EMBL/GenBank/DDBJ whole genome shotgun (WGS) entry which is preliminary data.</text>
</comment>
<accession>A0A0G1TUD4</accession>
<dbReference type="InterPro" id="IPR008144">
    <property type="entry name" value="Guanylate_kin-like_dom"/>
</dbReference>
<dbReference type="Proteomes" id="UP000034307">
    <property type="component" value="Unassembled WGS sequence"/>
</dbReference>
<evidence type="ECO:0000313" key="2">
    <source>
        <dbReference type="EMBL" id="KKU57748.1"/>
    </source>
</evidence>
<evidence type="ECO:0000259" key="1">
    <source>
        <dbReference type="PROSITE" id="PS50052"/>
    </source>
</evidence>
<proteinExistence type="predicted"/>
<sequence length="483" mass="54017">MGYRLPISKNWLEARKQEEWTRGRTITAVKLTFRKLWRIMVCQVRVNLRDGRGEEKTSAYYTLGNPLLNFEVDFGKKQLEKKPLPVVVELGEAEELLRSRGEGGGKILEAGRKFLKLDSFDFAKHALVVGQTGVGKSKLLEILVGRLRRDYRDEYGVVVIDPHAAMKFPETDGAVLDFVRGGCELFGSRMDPHMTTEMTTLVFKAMLGSQYGAKLERVLKFAVFTLLTAGKMSVAGLRKFLGEIEFRNEVLGGIGENNQLKHFWETEFSEIETKYYETAVAPILAVIDELSLTTAFSGVGAASLPGLIQEKGLVYVSLNRTILGDRATRMIAGLVMQQVFMLAMTSGVGKKLILVVDEISLIENEGLATILAEARKFGLTVYVSQQYLSQVSGGLLASILANIYNYFVFRVSDEDARVLGRNMSLVFPEWVIEEAKKKGISEEELKKQILVKLDPRMCVARLFANGKYYPALEGRTVDYEQSG</sequence>
<dbReference type="InterPro" id="IPR051162">
    <property type="entry name" value="T4SS_component"/>
</dbReference>
<dbReference type="STRING" id="1618358.UX80_C0010G0009"/>
<gene>
    <name evidence="2" type="ORF">UX80_C0010G0009</name>
</gene>
<dbReference type="InterPro" id="IPR027417">
    <property type="entry name" value="P-loop_NTPase"/>
</dbReference>
<evidence type="ECO:0000313" key="3">
    <source>
        <dbReference type="Proteomes" id="UP000034307"/>
    </source>
</evidence>
<dbReference type="PROSITE" id="PS50052">
    <property type="entry name" value="GUANYLATE_KINASE_2"/>
    <property type="match status" value="1"/>
</dbReference>
<dbReference type="EMBL" id="LCNO01000010">
    <property type="protein sequence ID" value="KKU57748.1"/>
    <property type="molecule type" value="Genomic_DNA"/>
</dbReference>
<dbReference type="InterPro" id="IPR002789">
    <property type="entry name" value="HerA_central"/>
</dbReference>
<dbReference type="AlphaFoldDB" id="A0A0G1TUD4"/>
<organism evidence="2 3">
    <name type="scientific">Candidatus Amesbacteria bacterium GW2011_GWA2_47_11b</name>
    <dbReference type="NCBI Taxonomy" id="1618358"/>
    <lineage>
        <taxon>Bacteria</taxon>
        <taxon>Candidatus Amesiibacteriota</taxon>
    </lineage>
</organism>
<dbReference type="Gene3D" id="3.40.50.300">
    <property type="entry name" value="P-loop containing nucleotide triphosphate hydrolases"/>
    <property type="match status" value="2"/>
</dbReference>